<dbReference type="EMBL" id="LT629799">
    <property type="protein sequence ID" value="SDU91435.1"/>
    <property type="molecule type" value="Genomic_DNA"/>
</dbReference>
<organism evidence="9 10">
    <name type="scientific">Microlunatus sagamiharensis</name>
    <dbReference type="NCBI Taxonomy" id="546874"/>
    <lineage>
        <taxon>Bacteria</taxon>
        <taxon>Bacillati</taxon>
        <taxon>Actinomycetota</taxon>
        <taxon>Actinomycetes</taxon>
        <taxon>Propionibacteriales</taxon>
        <taxon>Propionibacteriaceae</taxon>
        <taxon>Microlunatus</taxon>
    </lineage>
</organism>
<comment type="similarity">
    <text evidence="7">Belongs to the binding-protein-dependent transport system permease family.</text>
</comment>
<accession>A0A1H2MEI1</accession>
<feature type="transmembrane region" description="Helical" evidence="7">
    <location>
        <begin position="189"/>
        <end position="210"/>
    </location>
</feature>
<dbReference type="PANTHER" id="PTHR32243">
    <property type="entry name" value="MALTOSE TRANSPORT SYSTEM PERMEASE-RELATED"/>
    <property type="match status" value="1"/>
</dbReference>
<evidence type="ECO:0000256" key="1">
    <source>
        <dbReference type="ARBA" id="ARBA00004651"/>
    </source>
</evidence>
<dbReference type="Pfam" id="PF00528">
    <property type="entry name" value="BPD_transp_1"/>
    <property type="match status" value="1"/>
</dbReference>
<dbReference type="GO" id="GO:0005886">
    <property type="term" value="C:plasma membrane"/>
    <property type="evidence" value="ECO:0007669"/>
    <property type="project" value="UniProtKB-SubCell"/>
</dbReference>
<dbReference type="STRING" id="546874.SAMN04488544_1891"/>
<feature type="transmembrane region" description="Helical" evidence="7">
    <location>
        <begin position="77"/>
        <end position="99"/>
    </location>
</feature>
<evidence type="ECO:0000256" key="2">
    <source>
        <dbReference type="ARBA" id="ARBA00022448"/>
    </source>
</evidence>
<evidence type="ECO:0000313" key="9">
    <source>
        <dbReference type="EMBL" id="SDU91435.1"/>
    </source>
</evidence>
<dbReference type="Proteomes" id="UP000198825">
    <property type="component" value="Chromosome I"/>
</dbReference>
<feature type="transmembrane region" description="Helical" evidence="7">
    <location>
        <begin position="12"/>
        <end position="33"/>
    </location>
</feature>
<evidence type="ECO:0000313" key="10">
    <source>
        <dbReference type="Proteomes" id="UP000198825"/>
    </source>
</evidence>
<dbReference type="CDD" id="cd06261">
    <property type="entry name" value="TM_PBP2"/>
    <property type="match status" value="1"/>
</dbReference>
<keyword evidence="3" id="KW-1003">Cell membrane</keyword>
<dbReference type="AlphaFoldDB" id="A0A1H2MEI1"/>
<evidence type="ECO:0000256" key="3">
    <source>
        <dbReference type="ARBA" id="ARBA00022475"/>
    </source>
</evidence>
<evidence type="ECO:0000256" key="4">
    <source>
        <dbReference type="ARBA" id="ARBA00022692"/>
    </source>
</evidence>
<dbReference type="SUPFAM" id="SSF161098">
    <property type="entry name" value="MetI-like"/>
    <property type="match status" value="1"/>
</dbReference>
<evidence type="ECO:0000256" key="6">
    <source>
        <dbReference type="ARBA" id="ARBA00023136"/>
    </source>
</evidence>
<evidence type="ECO:0000256" key="5">
    <source>
        <dbReference type="ARBA" id="ARBA00022989"/>
    </source>
</evidence>
<evidence type="ECO:0000256" key="7">
    <source>
        <dbReference type="RuleBase" id="RU363032"/>
    </source>
</evidence>
<dbReference type="InterPro" id="IPR050901">
    <property type="entry name" value="BP-dep_ABC_trans_perm"/>
</dbReference>
<dbReference type="InterPro" id="IPR035906">
    <property type="entry name" value="MetI-like_sf"/>
</dbReference>
<dbReference type="InterPro" id="IPR000515">
    <property type="entry name" value="MetI-like"/>
</dbReference>
<name>A0A1H2MEI1_9ACTN</name>
<comment type="subcellular location">
    <subcellularLocation>
        <location evidence="1 7">Cell membrane</location>
        <topology evidence="1 7">Multi-pass membrane protein</topology>
    </subcellularLocation>
</comment>
<sequence>MAIVRTRPVARGAQYVALAGYMVFLGFPLFYLLMASLKSTQQLASLDVWIFPRTLTWSNFSEALASQGIVRATANTAVVSLITTLVVTVVALPASYAMARFRGRLRMIGTGYILVSQVFPVILIIIPLFLILRTINLNDSLLGLTLVYVTFCLPFALWMLQGFVAAVPVSLEEAAAMDGASRFTMLRTVVFPLLVPGVVATAMFTFVSAWNEFFFALVLLQSPENFTLSRSLALFVGAEGQVRLGPLAAGAVLASIPSFVFFAILQRRLTGGLLTGAVKG</sequence>
<dbReference type="GO" id="GO:0055085">
    <property type="term" value="P:transmembrane transport"/>
    <property type="evidence" value="ECO:0007669"/>
    <property type="project" value="InterPro"/>
</dbReference>
<keyword evidence="6 7" id="KW-0472">Membrane</keyword>
<reference evidence="10" key="1">
    <citation type="submission" date="2016-10" db="EMBL/GenBank/DDBJ databases">
        <authorList>
            <person name="Varghese N."/>
            <person name="Submissions S."/>
        </authorList>
    </citation>
    <scope>NUCLEOTIDE SEQUENCE [LARGE SCALE GENOMIC DNA]</scope>
    <source>
        <strain evidence="10">DSM 21743</strain>
    </source>
</reference>
<feature type="transmembrane region" description="Helical" evidence="7">
    <location>
        <begin position="111"/>
        <end position="132"/>
    </location>
</feature>
<dbReference type="OrthoDB" id="3568785at2"/>
<dbReference type="Gene3D" id="1.10.3720.10">
    <property type="entry name" value="MetI-like"/>
    <property type="match status" value="1"/>
</dbReference>
<proteinExistence type="inferred from homology"/>
<keyword evidence="10" id="KW-1185">Reference proteome</keyword>
<keyword evidence="5 7" id="KW-1133">Transmembrane helix</keyword>
<gene>
    <name evidence="9" type="ORF">SAMN04488544_1891</name>
</gene>
<dbReference type="PROSITE" id="PS50928">
    <property type="entry name" value="ABC_TM1"/>
    <property type="match status" value="1"/>
</dbReference>
<keyword evidence="2 7" id="KW-0813">Transport</keyword>
<protein>
    <submittedName>
        <fullName evidence="9">Carbohydrate ABC transporter membrane protein 2, CUT1 family</fullName>
    </submittedName>
</protein>
<keyword evidence="4 7" id="KW-0812">Transmembrane</keyword>
<dbReference type="RefSeq" id="WP_091074199.1">
    <property type="nucleotide sequence ID" value="NZ_LT629799.1"/>
</dbReference>
<dbReference type="PANTHER" id="PTHR32243:SF18">
    <property type="entry name" value="INNER MEMBRANE ABC TRANSPORTER PERMEASE PROTEIN YCJP"/>
    <property type="match status" value="1"/>
</dbReference>
<evidence type="ECO:0000259" key="8">
    <source>
        <dbReference type="PROSITE" id="PS50928"/>
    </source>
</evidence>
<feature type="domain" description="ABC transmembrane type-1" evidence="8">
    <location>
        <begin position="73"/>
        <end position="265"/>
    </location>
</feature>
<feature type="transmembrane region" description="Helical" evidence="7">
    <location>
        <begin position="144"/>
        <end position="169"/>
    </location>
</feature>
<feature type="transmembrane region" description="Helical" evidence="7">
    <location>
        <begin position="244"/>
        <end position="265"/>
    </location>
</feature>